<accession>A0ABM7PR50</accession>
<organism evidence="1 2">
    <name type="scientific">Sinomonas cyclohexanicum</name>
    <name type="common">Corynebacterium cyclohexanicum</name>
    <dbReference type="NCBI Taxonomy" id="322009"/>
    <lineage>
        <taxon>Bacteria</taxon>
        <taxon>Bacillati</taxon>
        <taxon>Actinomycetota</taxon>
        <taxon>Actinomycetes</taxon>
        <taxon>Micrococcales</taxon>
        <taxon>Micrococcaceae</taxon>
        <taxon>Sinomonas</taxon>
    </lineage>
</organism>
<sequence>MPLPCEASEVSCFIAEKSAVNDVAEICGTVPPDPVEVEVDDGLEVLQPASAATVRVATTAASTLRAETFMCFNIFFHIVGRC</sequence>
<gene>
    <name evidence="1" type="ORF">SCMU_05040</name>
</gene>
<evidence type="ECO:0000313" key="1">
    <source>
        <dbReference type="EMBL" id="BCT74662.1"/>
    </source>
</evidence>
<proteinExistence type="predicted"/>
<evidence type="ECO:0000313" key="2">
    <source>
        <dbReference type="Proteomes" id="UP001319861"/>
    </source>
</evidence>
<protein>
    <submittedName>
        <fullName evidence="1">Uncharacterized protein</fullName>
    </submittedName>
</protein>
<dbReference type="EMBL" id="AP024525">
    <property type="protein sequence ID" value="BCT74662.1"/>
    <property type="molecule type" value="Genomic_DNA"/>
</dbReference>
<dbReference type="Proteomes" id="UP001319861">
    <property type="component" value="Chromosome"/>
</dbReference>
<reference evidence="1 2" key="1">
    <citation type="journal article" date="2021" name="J. Biosci. Bioeng.">
        <title>Identification and characterization of a chc gene cluster responsible for the aromatization pathway of cyclohexanecarboxylate degradation in Sinomonas cyclohexanicum ATCC 51369.</title>
        <authorList>
            <person name="Yamamoto T."/>
            <person name="Hasegawa Y."/>
            <person name="Lau P.C.K."/>
            <person name="Iwaki H."/>
        </authorList>
    </citation>
    <scope>NUCLEOTIDE SEQUENCE [LARGE SCALE GENOMIC DNA]</scope>
    <source>
        <strain evidence="1 2">ATCC 51369</strain>
    </source>
</reference>
<keyword evidence="2" id="KW-1185">Reference proteome</keyword>
<name>A0ABM7PR50_SINCY</name>